<dbReference type="Gene3D" id="3.10.350.10">
    <property type="entry name" value="LysM domain"/>
    <property type="match status" value="1"/>
</dbReference>
<dbReference type="PROSITE" id="PS51782">
    <property type="entry name" value="LYSM"/>
    <property type="match status" value="1"/>
</dbReference>
<evidence type="ECO:0000313" key="2">
    <source>
        <dbReference type="EMBL" id="SFA38143.1"/>
    </source>
</evidence>
<evidence type="ECO:0000313" key="3">
    <source>
        <dbReference type="Proteomes" id="UP000198650"/>
    </source>
</evidence>
<organism evidence="2 3">
    <name type="scientific">Parageobacillus thermantarcticus</name>
    <dbReference type="NCBI Taxonomy" id="186116"/>
    <lineage>
        <taxon>Bacteria</taxon>
        <taxon>Bacillati</taxon>
        <taxon>Bacillota</taxon>
        <taxon>Bacilli</taxon>
        <taxon>Bacillales</taxon>
        <taxon>Anoxybacillaceae</taxon>
        <taxon>Parageobacillus</taxon>
    </lineage>
</organism>
<proteinExistence type="predicted"/>
<evidence type="ECO:0000259" key="1">
    <source>
        <dbReference type="PROSITE" id="PS51782"/>
    </source>
</evidence>
<dbReference type="RefSeq" id="WP_090947402.1">
    <property type="nucleotide sequence ID" value="NZ_FOJS01000001.1"/>
</dbReference>
<dbReference type="OrthoDB" id="2691912at2"/>
<accession>A0A1I0SFD5</accession>
<dbReference type="STRING" id="186116.SAMN05192569_100134"/>
<sequence length="105" mass="11408">MKKAIIIAFVVCLSIYIIYHDVTTGTLSISTKTAAGPERAADGIPYETVTVTPGDTLLSIMERQQNGPLPVSIDKAIADFEALNPGEKAQTLKIGKKYKIPVYKR</sequence>
<dbReference type="AlphaFoldDB" id="A0A1I0SFD5"/>
<name>A0A1I0SFD5_9BACL</name>
<dbReference type="InterPro" id="IPR036779">
    <property type="entry name" value="LysM_dom_sf"/>
</dbReference>
<gene>
    <name evidence="2" type="ORF">SAMN05192569_100134</name>
</gene>
<keyword evidence="3" id="KW-1185">Reference proteome</keyword>
<dbReference type="EMBL" id="FOJS01000001">
    <property type="protein sequence ID" value="SFA38143.1"/>
    <property type="molecule type" value="Genomic_DNA"/>
</dbReference>
<reference evidence="3" key="1">
    <citation type="submission" date="2016-10" db="EMBL/GenBank/DDBJ databases">
        <authorList>
            <person name="Varghese N."/>
            <person name="Submissions S."/>
        </authorList>
    </citation>
    <scope>NUCLEOTIDE SEQUENCE [LARGE SCALE GENOMIC DNA]</scope>
    <source>
        <strain evidence="3">M1</strain>
    </source>
</reference>
<dbReference type="SMART" id="SM00257">
    <property type="entry name" value="LysM"/>
    <property type="match status" value="1"/>
</dbReference>
<dbReference type="Proteomes" id="UP000198650">
    <property type="component" value="Unassembled WGS sequence"/>
</dbReference>
<protein>
    <recommendedName>
        <fullName evidence="1">LysM domain-containing protein</fullName>
    </recommendedName>
</protein>
<dbReference type="InterPro" id="IPR018392">
    <property type="entry name" value="LysM"/>
</dbReference>
<feature type="domain" description="LysM" evidence="1">
    <location>
        <begin position="47"/>
        <end position="100"/>
    </location>
</feature>